<comment type="caution">
    <text evidence="3">The sequence shown here is derived from an EMBL/GenBank/DDBJ whole genome shotgun (WGS) entry which is preliminary data.</text>
</comment>
<feature type="region of interest" description="Disordered" evidence="1">
    <location>
        <begin position="140"/>
        <end position="159"/>
    </location>
</feature>
<feature type="domain" description="Heterokaryon incompatibility" evidence="2">
    <location>
        <begin position="22"/>
        <end position="61"/>
    </location>
</feature>
<evidence type="ECO:0000259" key="2">
    <source>
        <dbReference type="Pfam" id="PF06985"/>
    </source>
</evidence>
<sequence>MPRRRRYGAPLEHTSPSSTPPACPRTVADAVACCRRLGLPHLWIDVLCIFQNDDDEKLSESSPRSGGAPVDVKLVPSSRGLLNPSTLVQLKGQRPKPAKSSEPLHSRGWTFQETACAAGELSPREYFTATELRELLPSLSLADPEPNGDLGQSPRRQQHLCRRRVALEHQGRRSRRLAPPPHTLRDRPLPAAYDRGRTAEIPSRLSFDGSVRFDMIWSVFHRGMVRLVDDVGCRVSILQLPQTDAVGRVSGRPLRLRGVVKKGRRGRGPEVWLGDRLCYDSCVWTGIDGAYTKMMTERAALSYQIGQASFDDFAEPPGDKRPLRNSFDIGEDFDTSPALLDCVLVSTVGDLRGQPVTAGKPRG</sequence>
<feature type="region of interest" description="Disordered" evidence="1">
    <location>
        <begin position="1"/>
        <end position="22"/>
    </location>
</feature>
<evidence type="ECO:0000313" key="3">
    <source>
        <dbReference type="EMBL" id="TQN64905.1"/>
    </source>
</evidence>
<dbReference type="InterPro" id="IPR010730">
    <property type="entry name" value="HET"/>
</dbReference>
<dbReference type="EMBL" id="PUHP01001944">
    <property type="protein sequence ID" value="TQN64905.1"/>
    <property type="molecule type" value="Genomic_DNA"/>
</dbReference>
<protein>
    <recommendedName>
        <fullName evidence="2">Heterokaryon incompatibility domain-containing protein</fullName>
    </recommendedName>
</protein>
<evidence type="ECO:0000313" key="4">
    <source>
        <dbReference type="Proteomes" id="UP000326340"/>
    </source>
</evidence>
<reference evidence="3 4" key="1">
    <citation type="journal article" date="2019" name="Sci. Rep.">
        <title>Colletotrichum shisoi sp. nov., an anthracnose pathogen of Perilla frutescens in Japan: molecular phylogenetic, morphological and genomic evidence.</title>
        <authorList>
            <person name="Gan P."/>
            <person name="Tsushima A."/>
            <person name="Hiroyama R."/>
            <person name="Narusaka M."/>
            <person name="Takano Y."/>
            <person name="Narusaka Y."/>
            <person name="Kawaradani M."/>
            <person name="Damm U."/>
            <person name="Shirasu K."/>
        </authorList>
    </citation>
    <scope>NUCLEOTIDE SEQUENCE [LARGE SCALE GENOMIC DNA]</scope>
    <source>
        <strain evidence="3 4">PG-2018a</strain>
    </source>
</reference>
<evidence type="ECO:0000256" key="1">
    <source>
        <dbReference type="SAM" id="MobiDB-lite"/>
    </source>
</evidence>
<keyword evidence="4" id="KW-1185">Reference proteome</keyword>
<dbReference type="PANTHER" id="PTHR33112">
    <property type="entry name" value="DOMAIN PROTEIN, PUTATIVE-RELATED"/>
    <property type="match status" value="1"/>
</dbReference>
<dbReference type="Proteomes" id="UP000326340">
    <property type="component" value="Unassembled WGS sequence"/>
</dbReference>
<name>A0A5Q4BDD6_9PEZI</name>
<feature type="region of interest" description="Disordered" evidence="1">
    <location>
        <begin position="165"/>
        <end position="189"/>
    </location>
</feature>
<proteinExistence type="predicted"/>
<dbReference type="PANTHER" id="PTHR33112:SF16">
    <property type="entry name" value="HETEROKARYON INCOMPATIBILITY DOMAIN-CONTAINING PROTEIN"/>
    <property type="match status" value="1"/>
</dbReference>
<feature type="region of interest" description="Disordered" evidence="1">
    <location>
        <begin position="57"/>
        <end position="76"/>
    </location>
</feature>
<dbReference type="Pfam" id="PF06985">
    <property type="entry name" value="HET"/>
    <property type="match status" value="1"/>
</dbReference>
<organism evidence="3 4">
    <name type="scientific">Colletotrichum shisoi</name>
    <dbReference type="NCBI Taxonomy" id="2078593"/>
    <lineage>
        <taxon>Eukaryota</taxon>
        <taxon>Fungi</taxon>
        <taxon>Dikarya</taxon>
        <taxon>Ascomycota</taxon>
        <taxon>Pezizomycotina</taxon>
        <taxon>Sordariomycetes</taxon>
        <taxon>Hypocreomycetidae</taxon>
        <taxon>Glomerellales</taxon>
        <taxon>Glomerellaceae</taxon>
        <taxon>Colletotrichum</taxon>
        <taxon>Colletotrichum destructivum species complex</taxon>
    </lineage>
</organism>
<dbReference type="OrthoDB" id="3789824at2759"/>
<gene>
    <name evidence="3" type="ORF">CSHISOI_10507</name>
</gene>
<accession>A0A5Q4BDD6</accession>
<dbReference type="AlphaFoldDB" id="A0A5Q4BDD6"/>